<dbReference type="EMBL" id="JN716081">
    <property type="protein sequence ID" value="AEX89046.1"/>
    <property type="molecule type" value="Genomic_DNA"/>
</dbReference>
<feature type="transmembrane region" description="Helical" evidence="1">
    <location>
        <begin position="6"/>
        <end position="28"/>
    </location>
</feature>
<dbReference type="AlphaFoldDB" id="H2E4D1"/>
<reference evidence="3" key="1">
    <citation type="journal article" date="2012" name="Mol. Phylogenet. Evol.">
        <title>Phylogeny and historical biogeography of ancient assassin spiders (Araneae: Archaeidae) in the Australian mesic zone: Evidence for Miocene speciation within Tertiary refugia.</title>
        <authorList>
            <person name="Rix M.G."/>
            <person name="Harvey M.S."/>
        </authorList>
    </citation>
    <scope>NUCLEOTIDE SEQUENCE</scope>
    <source>
        <strain evidence="2">Ar13_135_F</strain>
        <strain evidence="3">Ar13_136_J</strain>
        <strain evidence="4">Ar13_137_J</strain>
    </source>
</reference>
<keyword evidence="1" id="KW-0472">Membrane</keyword>
<evidence type="ECO:0000256" key="1">
    <source>
        <dbReference type="SAM" id="Phobius"/>
    </source>
</evidence>
<evidence type="ECO:0000313" key="2">
    <source>
        <dbReference type="EMBL" id="AEX89040.1"/>
    </source>
</evidence>
<protein>
    <submittedName>
        <fullName evidence="3">ATP synthase F0 subunit 8</fullName>
    </submittedName>
</protein>
<dbReference type="EMBL" id="JN716079">
    <property type="protein sequence ID" value="AEX89040.1"/>
    <property type="molecule type" value="Genomic_DNA"/>
</dbReference>
<evidence type="ECO:0000313" key="4">
    <source>
        <dbReference type="EMBL" id="AEX89046.1"/>
    </source>
</evidence>
<dbReference type="EMBL" id="JN716080">
    <property type="protein sequence ID" value="AEX89043.1"/>
    <property type="molecule type" value="Genomic_DNA"/>
</dbReference>
<geneLocation type="mitochondrion" evidence="3"/>
<keyword evidence="3" id="KW-0496">Mitochondrion</keyword>
<accession>H2E4D1</accession>
<name>H2E4D1_9ARAC</name>
<organism evidence="3">
    <name type="scientific">Austrarchaea sp. VIC_1</name>
    <dbReference type="NCBI Taxonomy" id="1090239"/>
    <lineage>
        <taxon>Eukaryota</taxon>
        <taxon>Metazoa</taxon>
        <taxon>Ecdysozoa</taxon>
        <taxon>Arthropoda</taxon>
        <taxon>Chelicerata</taxon>
        <taxon>Arachnida</taxon>
        <taxon>Araneae</taxon>
        <taxon>Araneomorphae</taxon>
        <taxon>Entelegynae</taxon>
        <taxon>Palpimanoidea</taxon>
        <taxon>Archaeidae</taxon>
        <taxon>Austrarchaea</taxon>
    </lineage>
</organism>
<evidence type="ECO:0000313" key="3">
    <source>
        <dbReference type="EMBL" id="AEX89043.1"/>
    </source>
</evidence>
<gene>
    <name evidence="3" type="primary">ATP8</name>
</gene>
<proteinExistence type="predicted"/>
<sequence length="49" mass="5767">MPQLSPLPWVISFIVIVMLVVFMLIVYFMKFENLISFNGGGVKLMKWCW</sequence>
<keyword evidence="1" id="KW-1133">Transmembrane helix</keyword>
<keyword evidence="1" id="KW-0812">Transmembrane</keyword>